<dbReference type="PANTHER" id="PTHR11394:SF47">
    <property type="entry name" value="TASTE RECEPTOR TYPE 2 MEMBER 40"/>
    <property type="match status" value="1"/>
</dbReference>
<evidence type="ECO:0000256" key="3">
    <source>
        <dbReference type="ARBA" id="ARBA00022480"/>
    </source>
</evidence>
<dbReference type="Proteomes" id="UP000613066">
    <property type="component" value="Unassembled WGS sequence"/>
</dbReference>
<dbReference type="GO" id="GO:0016020">
    <property type="term" value="C:membrane"/>
    <property type="evidence" value="ECO:0007669"/>
    <property type="project" value="UniProtKB-SubCell"/>
</dbReference>
<evidence type="ECO:0000256" key="11">
    <source>
        <dbReference type="RuleBase" id="RU004423"/>
    </source>
</evidence>
<feature type="transmembrane region" description="Helical" evidence="13">
    <location>
        <begin position="48"/>
        <end position="68"/>
    </location>
</feature>
<evidence type="ECO:0000256" key="8">
    <source>
        <dbReference type="ARBA" id="ARBA00023136"/>
    </source>
</evidence>
<dbReference type="GO" id="GO:0033038">
    <property type="term" value="F:bitter taste receptor activity"/>
    <property type="evidence" value="ECO:0007669"/>
    <property type="project" value="InterPro"/>
</dbReference>
<dbReference type="CDD" id="cd13950">
    <property type="entry name" value="7tm_TAS2R"/>
    <property type="match status" value="1"/>
</dbReference>
<accession>A0A851NDU5</accession>
<evidence type="ECO:0000256" key="12">
    <source>
        <dbReference type="RuleBase" id="RU004424"/>
    </source>
</evidence>
<keyword evidence="9 12" id="KW-0675">Receptor</keyword>
<proteinExistence type="inferred from homology"/>
<dbReference type="GO" id="GO:0004930">
    <property type="term" value="F:G protein-coupled receptor activity"/>
    <property type="evidence" value="ECO:0007669"/>
    <property type="project" value="UniProtKB-KW"/>
</dbReference>
<dbReference type="AlphaFoldDB" id="A0A851NDU5"/>
<evidence type="ECO:0000256" key="13">
    <source>
        <dbReference type="SAM" id="Phobius"/>
    </source>
</evidence>
<name>A0A851NDU5_9GALL</name>
<feature type="non-terminal residue" evidence="14">
    <location>
        <position position="306"/>
    </location>
</feature>
<dbReference type="SUPFAM" id="SSF81321">
    <property type="entry name" value="Family A G protein-coupled receptor-like"/>
    <property type="match status" value="1"/>
</dbReference>
<keyword evidence="3 12" id="KW-0919">Taste</keyword>
<comment type="subcellular location">
    <subcellularLocation>
        <location evidence="1 12">Membrane</location>
        <topology evidence="1 12">Multi-pass membrane protein</topology>
    </subcellularLocation>
</comment>
<comment type="caution">
    <text evidence="14">The sequence shown here is derived from an EMBL/GenBank/DDBJ whole genome shotgun (WGS) entry which is preliminary data.</text>
</comment>
<evidence type="ECO:0000256" key="10">
    <source>
        <dbReference type="ARBA" id="ARBA00023224"/>
    </source>
</evidence>
<feature type="transmembrane region" description="Helical" evidence="13">
    <location>
        <begin position="261"/>
        <end position="284"/>
    </location>
</feature>
<evidence type="ECO:0000313" key="14">
    <source>
        <dbReference type="EMBL" id="NXC40346.1"/>
    </source>
</evidence>
<evidence type="ECO:0000256" key="7">
    <source>
        <dbReference type="ARBA" id="ARBA00023040"/>
    </source>
</evidence>
<keyword evidence="10 12" id="KW-0807">Transducer</keyword>
<evidence type="ECO:0000313" key="15">
    <source>
        <dbReference type="Proteomes" id="UP000613066"/>
    </source>
</evidence>
<comment type="similarity">
    <text evidence="2 11">Belongs to the G-protein coupled receptor T2R family.</text>
</comment>
<feature type="transmembrane region" description="Helical" evidence="13">
    <location>
        <begin position="129"/>
        <end position="149"/>
    </location>
</feature>
<keyword evidence="5 12" id="KW-0812">Transmembrane</keyword>
<feature type="transmembrane region" description="Helical" evidence="13">
    <location>
        <begin position="6"/>
        <end position="36"/>
    </location>
</feature>
<gene>
    <name evidence="14" type="primary">Tas2r7_0</name>
    <name evidence="14" type="ORF">PENPIL_R11888</name>
</gene>
<dbReference type="OrthoDB" id="8876749at2759"/>
<dbReference type="Gene3D" id="1.20.1070.10">
    <property type="entry name" value="Rhodopsin 7-helix transmembrane proteins"/>
    <property type="match status" value="1"/>
</dbReference>
<keyword evidence="6 13" id="KW-1133">Transmembrane helix</keyword>
<feature type="transmembrane region" description="Helical" evidence="13">
    <location>
        <begin position="181"/>
        <end position="206"/>
    </location>
</feature>
<evidence type="ECO:0000256" key="5">
    <source>
        <dbReference type="ARBA" id="ARBA00022692"/>
    </source>
</evidence>
<reference evidence="14" key="1">
    <citation type="submission" date="2019-09" db="EMBL/GenBank/DDBJ databases">
        <title>Bird 10,000 Genomes (B10K) Project - Family phase.</title>
        <authorList>
            <person name="Zhang G."/>
        </authorList>
    </citation>
    <scope>NUCLEOTIDE SEQUENCE</scope>
    <source>
        <strain evidence="14">B10K-DU-001-08</strain>
        <tissue evidence="14">Muscle</tissue>
    </source>
</reference>
<keyword evidence="4 12" id="KW-0716">Sensory transduction</keyword>
<keyword evidence="15" id="KW-1185">Reference proteome</keyword>
<evidence type="ECO:0000256" key="1">
    <source>
        <dbReference type="ARBA" id="ARBA00004141"/>
    </source>
</evidence>
<feature type="transmembrane region" description="Helical" evidence="13">
    <location>
        <begin position="235"/>
        <end position="255"/>
    </location>
</feature>
<dbReference type="EMBL" id="WBMW01001300">
    <property type="protein sequence ID" value="NXC40346.1"/>
    <property type="molecule type" value="Genomic_DNA"/>
</dbReference>
<keyword evidence="7 12" id="KW-0297">G-protein coupled receptor</keyword>
<feature type="non-terminal residue" evidence="14">
    <location>
        <position position="1"/>
    </location>
</feature>
<dbReference type="Pfam" id="PF05296">
    <property type="entry name" value="TAS2R"/>
    <property type="match status" value="1"/>
</dbReference>
<keyword evidence="8 12" id="KW-0472">Membrane</keyword>
<dbReference type="InterPro" id="IPR007960">
    <property type="entry name" value="TAS2R"/>
</dbReference>
<organism evidence="14 15">
    <name type="scientific">Penelope pileata</name>
    <dbReference type="NCBI Taxonomy" id="1118817"/>
    <lineage>
        <taxon>Eukaryota</taxon>
        <taxon>Metazoa</taxon>
        <taxon>Chordata</taxon>
        <taxon>Craniata</taxon>
        <taxon>Vertebrata</taxon>
        <taxon>Euteleostomi</taxon>
        <taxon>Archelosauria</taxon>
        <taxon>Archosauria</taxon>
        <taxon>Dinosauria</taxon>
        <taxon>Saurischia</taxon>
        <taxon>Theropoda</taxon>
        <taxon>Coelurosauria</taxon>
        <taxon>Aves</taxon>
        <taxon>Neognathae</taxon>
        <taxon>Galloanserae</taxon>
        <taxon>Galliformes</taxon>
        <taxon>Cracidae</taxon>
        <taxon>Penelope</taxon>
    </lineage>
</organism>
<dbReference type="FunFam" id="1.20.1070.10:FF:000055">
    <property type="entry name" value="Taste receptor type 2"/>
    <property type="match status" value="1"/>
</dbReference>
<evidence type="ECO:0000256" key="4">
    <source>
        <dbReference type="ARBA" id="ARBA00022606"/>
    </source>
</evidence>
<protein>
    <recommendedName>
        <fullName evidence="12">Taste receptor type 2</fullName>
    </recommendedName>
</protein>
<evidence type="ECO:0000256" key="6">
    <source>
        <dbReference type="ARBA" id="ARBA00022989"/>
    </source>
</evidence>
<sequence length="306" mass="35492">NATAFTYVLVFTFTFQALAGMWINGFIVAVSCMAWFKKRSLNSNEKILLVLGCLRFWYLCITWIYVITSTFFPCHITGKGIIQMFSVVLCFLNFSSFWTSACLYVFYCIKIANFRNNFFVHLKVKIDRIVPWLLLGSVVLSLACCIPLFDTTDEGNSKNLNSTFRESFWQVSDEIRKHFSYVFFVCTFGFSTAFIVVVVSAFLLFFSLWRHKHQMQTSSARSLSVDAHVRAMKSLLSFFFTYSINYITLIWTLFYESEKDFLTVFLLLLQYAFPVVHSLVLIFSSPKLKKVMLRILPCVKCGDCVR</sequence>
<dbReference type="PANTHER" id="PTHR11394">
    <property type="entry name" value="TASTE RECEPTOR TYPE 2"/>
    <property type="match status" value="1"/>
</dbReference>
<feature type="transmembrane region" description="Helical" evidence="13">
    <location>
        <begin position="80"/>
        <end position="109"/>
    </location>
</feature>
<evidence type="ECO:0000256" key="2">
    <source>
        <dbReference type="ARBA" id="ARBA00007376"/>
    </source>
</evidence>
<evidence type="ECO:0000256" key="9">
    <source>
        <dbReference type="ARBA" id="ARBA00023170"/>
    </source>
</evidence>